<sequence length="42" mass="4644">MSALQLRLLVSGLPLNGPGDPEPRSRRVTDEHRLVYLLDGMA</sequence>
<name>A0ABS9TYN2_9MICC</name>
<protein>
    <submittedName>
        <fullName evidence="1">Type II toxin-antitoxin system YoeB family toxin</fullName>
    </submittedName>
</protein>
<gene>
    <name evidence="1" type="ORF">L0M17_05700</name>
</gene>
<organism evidence="1 2">
    <name type="scientific">Sinomonas terrae</name>
    <dbReference type="NCBI Taxonomy" id="2908838"/>
    <lineage>
        <taxon>Bacteria</taxon>
        <taxon>Bacillati</taxon>
        <taxon>Actinomycetota</taxon>
        <taxon>Actinomycetes</taxon>
        <taxon>Micrococcales</taxon>
        <taxon>Micrococcaceae</taxon>
        <taxon>Sinomonas</taxon>
    </lineage>
</organism>
<evidence type="ECO:0000313" key="2">
    <source>
        <dbReference type="Proteomes" id="UP001202922"/>
    </source>
</evidence>
<keyword evidence="2" id="KW-1185">Reference proteome</keyword>
<reference evidence="1 2" key="1">
    <citation type="submission" date="2022-03" db="EMBL/GenBank/DDBJ databases">
        <title>Sinomonas sp. isolated from a soil.</title>
        <authorList>
            <person name="Han J."/>
            <person name="Kim D.-U."/>
        </authorList>
    </citation>
    <scope>NUCLEOTIDE SEQUENCE [LARGE SCALE GENOMIC DNA]</scope>
    <source>
        <strain evidence="1 2">5-5</strain>
    </source>
</reference>
<dbReference type="Proteomes" id="UP001202922">
    <property type="component" value="Unassembled WGS sequence"/>
</dbReference>
<dbReference type="EMBL" id="JAKZBV010000001">
    <property type="protein sequence ID" value="MCH6469490.1"/>
    <property type="molecule type" value="Genomic_DNA"/>
</dbReference>
<evidence type="ECO:0000313" key="1">
    <source>
        <dbReference type="EMBL" id="MCH6469490.1"/>
    </source>
</evidence>
<accession>A0ABS9TYN2</accession>
<comment type="caution">
    <text evidence="1">The sequence shown here is derived from an EMBL/GenBank/DDBJ whole genome shotgun (WGS) entry which is preliminary data.</text>
</comment>
<dbReference type="RefSeq" id="WP_241052719.1">
    <property type="nucleotide sequence ID" value="NZ_JAKZBV010000001.1"/>
</dbReference>
<proteinExistence type="predicted"/>